<dbReference type="PANTHER" id="PTHR10938">
    <property type="entry name" value="TRANSLATION INITIATION FACTOR IF-3"/>
    <property type="match status" value="1"/>
</dbReference>
<dbReference type="InterPro" id="IPR019813">
    <property type="entry name" value="Translation_initiation_fac3_CS"/>
</dbReference>
<dbReference type="Gene3D" id="3.10.20.80">
    <property type="entry name" value="Translation initiation factor 3 (IF-3), N-terminal domain"/>
    <property type="match status" value="1"/>
</dbReference>
<keyword evidence="3 4" id="KW-0648">Protein biosynthesis</keyword>
<dbReference type="GeneID" id="54119905"/>
<comment type="subcellular location">
    <subcellularLocation>
        <location evidence="4 6">Cytoplasm</location>
    </subcellularLocation>
</comment>
<dbReference type="InterPro" id="IPR036788">
    <property type="entry name" value="T_IF-3_C_sf"/>
</dbReference>
<dbReference type="InterPro" id="IPR036787">
    <property type="entry name" value="T_IF-3_N_sf"/>
</dbReference>
<dbReference type="Pfam" id="PF05198">
    <property type="entry name" value="IF3_N"/>
    <property type="match status" value="1"/>
</dbReference>
<comment type="subunit">
    <text evidence="4 6">Monomer.</text>
</comment>
<keyword evidence="4" id="KW-0963">Cytoplasm</keyword>
<dbReference type="AlphaFoldDB" id="A0A1H6RH43"/>
<evidence type="ECO:0000256" key="3">
    <source>
        <dbReference type="ARBA" id="ARBA00022917"/>
    </source>
</evidence>
<dbReference type="OrthoDB" id="9806014at2"/>
<feature type="domain" description="Translation initiation factor 3 C-terminal" evidence="7">
    <location>
        <begin position="97"/>
        <end position="182"/>
    </location>
</feature>
<evidence type="ECO:0000313" key="10">
    <source>
        <dbReference type="Proteomes" id="UP000183028"/>
    </source>
</evidence>
<gene>
    <name evidence="4" type="primary">infC</name>
    <name evidence="9" type="ORF">SAMN04487834_100758</name>
</gene>
<evidence type="ECO:0000256" key="5">
    <source>
        <dbReference type="NCBIfam" id="TIGR00168"/>
    </source>
</evidence>
<evidence type="ECO:0000256" key="1">
    <source>
        <dbReference type="ARBA" id="ARBA00005439"/>
    </source>
</evidence>
<dbReference type="FunFam" id="3.10.20.80:FF:000001">
    <property type="entry name" value="Translation initiation factor IF-3"/>
    <property type="match status" value="1"/>
</dbReference>
<dbReference type="GO" id="GO:0016020">
    <property type="term" value="C:membrane"/>
    <property type="evidence" value="ECO:0007669"/>
    <property type="project" value="TreeGrafter"/>
</dbReference>
<organism evidence="9 10">
    <name type="scientific">Sharpea azabuensis</name>
    <dbReference type="NCBI Taxonomy" id="322505"/>
    <lineage>
        <taxon>Bacteria</taxon>
        <taxon>Bacillati</taxon>
        <taxon>Bacillota</taxon>
        <taxon>Erysipelotrichia</taxon>
        <taxon>Erysipelotrichales</taxon>
        <taxon>Coprobacillaceae</taxon>
        <taxon>Sharpea</taxon>
    </lineage>
</organism>
<evidence type="ECO:0000256" key="2">
    <source>
        <dbReference type="ARBA" id="ARBA00022540"/>
    </source>
</evidence>
<dbReference type="InterPro" id="IPR019815">
    <property type="entry name" value="Translation_initiation_fac_3_C"/>
</dbReference>
<evidence type="ECO:0000256" key="4">
    <source>
        <dbReference type="HAMAP-Rule" id="MF_00080"/>
    </source>
</evidence>
<dbReference type="NCBIfam" id="TIGR00168">
    <property type="entry name" value="infC"/>
    <property type="match status" value="1"/>
</dbReference>
<dbReference type="STRING" id="322505.SAMN04487836_102125"/>
<evidence type="ECO:0000313" key="9">
    <source>
        <dbReference type="EMBL" id="SEI51837.1"/>
    </source>
</evidence>
<feature type="domain" description="Translation initiation factor 3 N-terminal" evidence="8">
    <location>
        <begin position="21"/>
        <end position="90"/>
    </location>
</feature>
<accession>A0A1H6RH43</accession>
<dbReference type="SUPFAM" id="SSF54364">
    <property type="entry name" value="Translation initiation factor IF3, N-terminal domain"/>
    <property type="match status" value="1"/>
</dbReference>
<name>A0A1H6RH43_9FIRM</name>
<dbReference type="GO" id="GO:0032790">
    <property type="term" value="P:ribosome disassembly"/>
    <property type="evidence" value="ECO:0007669"/>
    <property type="project" value="TreeGrafter"/>
</dbReference>
<dbReference type="PANTHER" id="PTHR10938:SF0">
    <property type="entry name" value="TRANSLATION INITIATION FACTOR IF-3, MITOCHONDRIAL"/>
    <property type="match status" value="1"/>
</dbReference>
<dbReference type="InterPro" id="IPR001288">
    <property type="entry name" value="Translation_initiation_fac_3"/>
</dbReference>
<dbReference type="InterPro" id="IPR019814">
    <property type="entry name" value="Translation_initiation_fac_3_N"/>
</dbReference>
<dbReference type="PROSITE" id="PS00938">
    <property type="entry name" value="IF3"/>
    <property type="match status" value="1"/>
</dbReference>
<comment type="similarity">
    <text evidence="1 4 6">Belongs to the IF-3 family.</text>
</comment>
<reference evidence="10" key="1">
    <citation type="submission" date="2016-10" db="EMBL/GenBank/DDBJ databases">
        <authorList>
            <person name="Varghese N."/>
            <person name="Submissions S."/>
        </authorList>
    </citation>
    <scope>NUCLEOTIDE SEQUENCE [LARGE SCALE GENOMIC DNA]</scope>
    <source>
        <strain evidence="10">DSM 20406</strain>
    </source>
</reference>
<dbReference type="EMBL" id="FNYK01000007">
    <property type="protein sequence ID" value="SEI51837.1"/>
    <property type="molecule type" value="Genomic_DNA"/>
</dbReference>
<sequence length="185" mass="21385">MEVAFIRKYDRTKPKPNDDLVNGKIRFREVLVIDQNGDQLGTMSSRDAQNKANDANLDLVCVAPKAKPPVCRIMDYGKYRFEKQKKEREQRRNSKVVSLKETQLSPTIDVHDKNVKLKRTLKWLQDGDKVKVAVRFRGRQMAHIEIGQKILDDFVEECSEYCVIEKPAKMEGRTLIAILAPKKNK</sequence>
<keyword evidence="2 4" id="KW-0396">Initiation factor</keyword>
<dbReference type="Pfam" id="PF00707">
    <property type="entry name" value="IF3_C"/>
    <property type="match status" value="1"/>
</dbReference>
<dbReference type="SUPFAM" id="SSF55200">
    <property type="entry name" value="Translation initiation factor IF3, C-terminal domain"/>
    <property type="match status" value="1"/>
</dbReference>
<evidence type="ECO:0000259" key="8">
    <source>
        <dbReference type="Pfam" id="PF05198"/>
    </source>
</evidence>
<dbReference type="Proteomes" id="UP000183028">
    <property type="component" value="Unassembled WGS sequence"/>
</dbReference>
<dbReference type="GO" id="GO:0003743">
    <property type="term" value="F:translation initiation factor activity"/>
    <property type="evidence" value="ECO:0007669"/>
    <property type="project" value="UniProtKB-UniRule"/>
</dbReference>
<protein>
    <recommendedName>
        <fullName evidence="4 5">Translation initiation factor IF-3</fullName>
    </recommendedName>
</protein>
<dbReference type="GO" id="GO:0005829">
    <property type="term" value="C:cytosol"/>
    <property type="evidence" value="ECO:0007669"/>
    <property type="project" value="TreeGrafter"/>
</dbReference>
<dbReference type="Gene3D" id="3.30.110.10">
    <property type="entry name" value="Translation initiation factor 3 (IF-3), C-terminal domain"/>
    <property type="match status" value="1"/>
</dbReference>
<keyword evidence="10" id="KW-1185">Reference proteome</keyword>
<evidence type="ECO:0000256" key="6">
    <source>
        <dbReference type="RuleBase" id="RU000646"/>
    </source>
</evidence>
<dbReference type="HAMAP" id="MF_00080">
    <property type="entry name" value="IF_3"/>
    <property type="match status" value="1"/>
</dbReference>
<proteinExistence type="inferred from homology"/>
<dbReference type="eggNOG" id="COG0290">
    <property type="taxonomic scope" value="Bacteria"/>
</dbReference>
<dbReference type="FunFam" id="3.30.110.10:FF:000001">
    <property type="entry name" value="Translation initiation factor IF-3"/>
    <property type="match status" value="1"/>
</dbReference>
<evidence type="ECO:0000259" key="7">
    <source>
        <dbReference type="Pfam" id="PF00707"/>
    </source>
</evidence>
<dbReference type="RefSeq" id="WP_033162499.1">
    <property type="nucleotide sequence ID" value="NZ_CACVPP010000023.1"/>
</dbReference>
<comment type="function">
    <text evidence="4 6">IF-3 binds to the 30S ribosomal subunit and shifts the equilibrium between 70S ribosomes and their 50S and 30S subunits in favor of the free subunits, thus enhancing the availability of 30S subunits on which protein synthesis initiation begins.</text>
</comment>
<dbReference type="GO" id="GO:0043022">
    <property type="term" value="F:ribosome binding"/>
    <property type="evidence" value="ECO:0007669"/>
    <property type="project" value="UniProtKB-ARBA"/>
</dbReference>